<comment type="caution">
    <text evidence="6">The sequence shown here is derived from an EMBL/GenBank/DDBJ whole genome shotgun (WGS) entry which is preliminary data.</text>
</comment>
<organism evidence="6 7">
    <name type="scientific">Hyphomonas beringensis</name>
    <dbReference type="NCBI Taxonomy" id="1280946"/>
    <lineage>
        <taxon>Bacteria</taxon>
        <taxon>Pseudomonadati</taxon>
        <taxon>Pseudomonadota</taxon>
        <taxon>Alphaproteobacteria</taxon>
        <taxon>Hyphomonadales</taxon>
        <taxon>Hyphomonadaceae</taxon>
        <taxon>Hyphomonas</taxon>
    </lineage>
</organism>
<evidence type="ECO:0000313" key="6">
    <source>
        <dbReference type="EMBL" id="KCZ54868.1"/>
    </source>
</evidence>
<dbReference type="PATRIC" id="fig|1280946.3.peg.1641"/>
<evidence type="ECO:0000313" key="7">
    <source>
        <dbReference type="Proteomes" id="UP000027037"/>
    </source>
</evidence>
<evidence type="ECO:0000256" key="1">
    <source>
        <dbReference type="ARBA" id="ARBA00023015"/>
    </source>
</evidence>
<dbReference type="PANTHER" id="PTHR30055:SF234">
    <property type="entry name" value="HTH-TYPE TRANSCRIPTIONAL REGULATOR BETI"/>
    <property type="match status" value="1"/>
</dbReference>
<keyword evidence="1" id="KW-0805">Transcription regulation</keyword>
<dbReference type="RefSeq" id="WP_034795394.1">
    <property type="nucleotide sequence ID" value="NZ_AWFF01000033.1"/>
</dbReference>
<evidence type="ECO:0000256" key="2">
    <source>
        <dbReference type="ARBA" id="ARBA00023125"/>
    </source>
</evidence>
<dbReference type="GO" id="GO:0003700">
    <property type="term" value="F:DNA-binding transcription factor activity"/>
    <property type="evidence" value="ECO:0007669"/>
    <property type="project" value="TreeGrafter"/>
</dbReference>
<sequence length="202" mass="22503">MTEKKRRKPTQKRAQATVEAILEAAFQILEAEGLNNLTTNHIAERAGVSIGTLYQYFEDRDAILLAIAQKESDEIRQLVTEIILETPEISSIRAIVRALIHGPQGSPETRIALSDVLFRNGGATEMSRQHLALLASLQESADVELNLGREATFILTHAAIYLLRAAAAEPELELDTNILEDEIVYLMESYINNLSMRSTRTD</sequence>
<feature type="DNA-binding region" description="H-T-H motif" evidence="4">
    <location>
        <begin position="38"/>
        <end position="57"/>
    </location>
</feature>
<dbReference type="eggNOG" id="COG1309">
    <property type="taxonomic scope" value="Bacteria"/>
</dbReference>
<keyword evidence="7" id="KW-1185">Reference proteome</keyword>
<gene>
    <name evidence="6" type="ORF">HY29_13155</name>
</gene>
<dbReference type="PANTHER" id="PTHR30055">
    <property type="entry name" value="HTH-TYPE TRANSCRIPTIONAL REGULATOR RUTR"/>
    <property type="match status" value="1"/>
</dbReference>
<keyword evidence="3" id="KW-0804">Transcription</keyword>
<evidence type="ECO:0000259" key="5">
    <source>
        <dbReference type="PROSITE" id="PS50977"/>
    </source>
</evidence>
<dbReference type="InterPro" id="IPR001647">
    <property type="entry name" value="HTH_TetR"/>
</dbReference>
<proteinExistence type="predicted"/>
<keyword evidence="2 4" id="KW-0238">DNA-binding</keyword>
<dbReference type="GO" id="GO:0000976">
    <property type="term" value="F:transcription cis-regulatory region binding"/>
    <property type="evidence" value="ECO:0007669"/>
    <property type="project" value="TreeGrafter"/>
</dbReference>
<dbReference type="SUPFAM" id="SSF46689">
    <property type="entry name" value="Homeodomain-like"/>
    <property type="match status" value="1"/>
</dbReference>
<dbReference type="PROSITE" id="PS50977">
    <property type="entry name" value="HTH_TETR_2"/>
    <property type="match status" value="1"/>
</dbReference>
<reference evidence="6 7" key="1">
    <citation type="journal article" date="2014" name="Antonie Van Leeuwenhoek">
        <title>Hyphomonas beringensis sp. nov. and Hyphomonas chukchiensis sp. nov., isolated from surface seawater of the Bering Sea and Chukchi Sea.</title>
        <authorList>
            <person name="Li C."/>
            <person name="Lai Q."/>
            <person name="Li G."/>
            <person name="Dong C."/>
            <person name="Wang J."/>
            <person name="Liao Y."/>
            <person name="Shao Z."/>
        </authorList>
    </citation>
    <scope>NUCLEOTIDE SEQUENCE [LARGE SCALE GENOMIC DNA]</scope>
    <source>
        <strain evidence="6 7">25B14_1</strain>
    </source>
</reference>
<dbReference type="EMBL" id="AWFF01000033">
    <property type="protein sequence ID" value="KCZ54868.1"/>
    <property type="molecule type" value="Genomic_DNA"/>
</dbReference>
<feature type="domain" description="HTH tetR-type" evidence="5">
    <location>
        <begin position="15"/>
        <end position="75"/>
    </location>
</feature>
<dbReference type="Pfam" id="PF00440">
    <property type="entry name" value="TetR_N"/>
    <property type="match status" value="1"/>
</dbReference>
<dbReference type="STRING" id="1280946.HY29_13155"/>
<dbReference type="InterPro" id="IPR050109">
    <property type="entry name" value="HTH-type_TetR-like_transc_reg"/>
</dbReference>
<accession>A0A062UAW6</accession>
<dbReference type="Proteomes" id="UP000027037">
    <property type="component" value="Unassembled WGS sequence"/>
</dbReference>
<dbReference type="AlphaFoldDB" id="A0A062UAW6"/>
<dbReference type="OrthoDB" id="9808189at2"/>
<evidence type="ECO:0000256" key="4">
    <source>
        <dbReference type="PROSITE-ProRule" id="PRU00335"/>
    </source>
</evidence>
<dbReference type="InterPro" id="IPR009057">
    <property type="entry name" value="Homeodomain-like_sf"/>
</dbReference>
<dbReference type="PRINTS" id="PR00455">
    <property type="entry name" value="HTHTETR"/>
</dbReference>
<protein>
    <recommendedName>
        <fullName evidence="5">HTH tetR-type domain-containing protein</fullName>
    </recommendedName>
</protein>
<name>A0A062UAW6_9PROT</name>
<dbReference type="Gene3D" id="1.10.357.10">
    <property type="entry name" value="Tetracycline Repressor, domain 2"/>
    <property type="match status" value="1"/>
</dbReference>
<evidence type="ECO:0000256" key="3">
    <source>
        <dbReference type="ARBA" id="ARBA00023163"/>
    </source>
</evidence>